<keyword evidence="1" id="KW-0813">Transport</keyword>
<dbReference type="Proteomes" id="UP000653056">
    <property type="component" value="Unassembled WGS sequence"/>
</dbReference>
<keyword evidence="4" id="KW-0249">Electron transport</keyword>
<sequence>MYIEPPSVALFVLAMAASAMADTRMHEGERVFRNQCQGCHSLEPGRHIAGPSLHGVVGRPVGAVEDFDYSPTLRDSELTWTPETLDRFLTDPDAFLPGTRMVFWGLEERPRRQVIEFLQHADER</sequence>
<dbReference type="InterPro" id="IPR002327">
    <property type="entry name" value="Cyt_c_1A/1B"/>
</dbReference>
<keyword evidence="5 6" id="KW-0408">Iron</keyword>
<evidence type="ECO:0000256" key="7">
    <source>
        <dbReference type="SAM" id="SignalP"/>
    </source>
</evidence>
<dbReference type="PRINTS" id="PR00604">
    <property type="entry name" value="CYTCHRMECIAB"/>
</dbReference>
<evidence type="ECO:0000256" key="5">
    <source>
        <dbReference type="ARBA" id="ARBA00023004"/>
    </source>
</evidence>
<reference evidence="10" key="1">
    <citation type="journal article" date="2019" name="Int. J. Syst. Evol. Microbiol.">
        <title>The Global Catalogue of Microorganisms (GCM) 10K type strain sequencing project: providing services to taxonomists for standard genome sequencing and annotation.</title>
        <authorList>
            <consortium name="The Broad Institute Genomics Platform"/>
            <consortium name="The Broad Institute Genome Sequencing Center for Infectious Disease"/>
            <person name="Wu L."/>
            <person name="Ma J."/>
        </authorList>
    </citation>
    <scope>NUCLEOTIDE SEQUENCE [LARGE SCALE GENOMIC DNA]</scope>
    <source>
        <strain evidence="10">KCTC 22228</strain>
    </source>
</reference>
<dbReference type="RefSeq" id="WP_189471894.1">
    <property type="nucleotide sequence ID" value="NZ_BMXS01000025.1"/>
</dbReference>
<evidence type="ECO:0000313" key="9">
    <source>
        <dbReference type="EMBL" id="GGY06120.1"/>
    </source>
</evidence>
<evidence type="ECO:0000256" key="6">
    <source>
        <dbReference type="PROSITE-ProRule" id="PRU00433"/>
    </source>
</evidence>
<evidence type="ECO:0000259" key="8">
    <source>
        <dbReference type="PROSITE" id="PS51007"/>
    </source>
</evidence>
<feature type="domain" description="Cytochrome c" evidence="8">
    <location>
        <begin position="23"/>
        <end position="122"/>
    </location>
</feature>
<keyword evidence="10" id="KW-1185">Reference proteome</keyword>
<dbReference type="Gene3D" id="1.10.760.10">
    <property type="entry name" value="Cytochrome c-like domain"/>
    <property type="match status" value="1"/>
</dbReference>
<dbReference type="InterPro" id="IPR036909">
    <property type="entry name" value="Cyt_c-like_dom_sf"/>
</dbReference>
<keyword evidence="2 6" id="KW-0349">Heme</keyword>
<evidence type="ECO:0000313" key="10">
    <source>
        <dbReference type="Proteomes" id="UP000653056"/>
    </source>
</evidence>
<evidence type="ECO:0000256" key="3">
    <source>
        <dbReference type="ARBA" id="ARBA00022723"/>
    </source>
</evidence>
<evidence type="ECO:0000256" key="2">
    <source>
        <dbReference type="ARBA" id="ARBA00022617"/>
    </source>
</evidence>
<name>A0ABQ2Z5Z0_9GAMM</name>
<organism evidence="9 10">
    <name type="scientific">Litchfieldella qijiaojingensis</name>
    <dbReference type="NCBI Taxonomy" id="980347"/>
    <lineage>
        <taxon>Bacteria</taxon>
        <taxon>Pseudomonadati</taxon>
        <taxon>Pseudomonadota</taxon>
        <taxon>Gammaproteobacteria</taxon>
        <taxon>Oceanospirillales</taxon>
        <taxon>Halomonadaceae</taxon>
        <taxon>Litchfieldella</taxon>
    </lineage>
</organism>
<protein>
    <recommendedName>
        <fullName evidence="8">Cytochrome c domain-containing protein</fullName>
    </recommendedName>
</protein>
<dbReference type="PANTHER" id="PTHR11961">
    <property type="entry name" value="CYTOCHROME C"/>
    <property type="match status" value="1"/>
</dbReference>
<dbReference type="EMBL" id="BMXS01000025">
    <property type="protein sequence ID" value="GGY06120.1"/>
    <property type="molecule type" value="Genomic_DNA"/>
</dbReference>
<evidence type="ECO:0000256" key="1">
    <source>
        <dbReference type="ARBA" id="ARBA00022448"/>
    </source>
</evidence>
<dbReference type="SUPFAM" id="SSF46626">
    <property type="entry name" value="Cytochrome c"/>
    <property type="match status" value="1"/>
</dbReference>
<gene>
    <name evidence="9" type="ORF">GCM10007160_37140</name>
</gene>
<feature type="signal peptide" evidence="7">
    <location>
        <begin position="1"/>
        <end position="21"/>
    </location>
</feature>
<keyword evidence="3 6" id="KW-0479">Metal-binding</keyword>
<comment type="caution">
    <text evidence="9">The sequence shown here is derived from an EMBL/GenBank/DDBJ whole genome shotgun (WGS) entry which is preliminary data.</text>
</comment>
<feature type="chain" id="PRO_5046729601" description="Cytochrome c domain-containing protein" evidence="7">
    <location>
        <begin position="22"/>
        <end position="124"/>
    </location>
</feature>
<evidence type="ECO:0000256" key="4">
    <source>
        <dbReference type="ARBA" id="ARBA00022982"/>
    </source>
</evidence>
<dbReference type="InterPro" id="IPR009056">
    <property type="entry name" value="Cyt_c-like_dom"/>
</dbReference>
<dbReference type="Pfam" id="PF13442">
    <property type="entry name" value="Cytochrome_CBB3"/>
    <property type="match status" value="1"/>
</dbReference>
<accession>A0ABQ2Z5Z0</accession>
<dbReference type="PROSITE" id="PS51007">
    <property type="entry name" value="CYTC"/>
    <property type="match status" value="1"/>
</dbReference>
<keyword evidence="7" id="KW-0732">Signal</keyword>
<proteinExistence type="predicted"/>